<protein>
    <submittedName>
        <fullName evidence="1">Uncharacterized protein</fullName>
    </submittedName>
</protein>
<accession>A0A512JMR2</accession>
<proteinExistence type="predicted"/>
<reference evidence="1 2" key="1">
    <citation type="submission" date="2019-07" db="EMBL/GenBank/DDBJ databases">
        <title>Whole genome shotgun sequence of Methylobacterium gnaphalii NBRC 107716.</title>
        <authorList>
            <person name="Hosoyama A."/>
            <person name="Uohara A."/>
            <person name="Ohji S."/>
            <person name="Ichikawa N."/>
        </authorList>
    </citation>
    <scope>NUCLEOTIDE SEQUENCE [LARGE SCALE GENOMIC DNA]</scope>
    <source>
        <strain evidence="1 2">NBRC 107716</strain>
    </source>
</reference>
<evidence type="ECO:0000313" key="1">
    <source>
        <dbReference type="EMBL" id="GEP11123.1"/>
    </source>
</evidence>
<gene>
    <name evidence="1" type="ORF">MGN01_29680</name>
</gene>
<dbReference type="Proteomes" id="UP000321750">
    <property type="component" value="Unassembled WGS sequence"/>
</dbReference>
<name>A0A512JMR2_9HYPH</name>
<keyword evidence="2" id="KW-1185">Reference proteome</keyword>
<dbReference type="AlphaFoldDB" id="A0A512JMR2"/>
<dbReference type="EMBL" id="BJZV01000015">
    <property type="protein sequence ID" value="GEP11123.1"/>
    <property type="molecule type" value="Genomic_DNA"/>
</dbReference>
<organism evidence="1 2">
    <name type="scientific">Methylobacterium gnaphalii</name>
    <dbReference type="NCBI Taxonomy" id="1010610"/>
    <lineage>
        <taxon>Bacteria</taxon>
        <taxon>Pseudomonadati</taxon>
        <taxon>Pseudomonadota</taxon>
        <taxon>Alphaproteobacteria</taxon>
        <taxon>Hyphomicrobiales</taxon>
        <taxon>Methylobacteriaceae</taxon>
        <taxon>Methylobacterium</taxon>
    </lineage>
</organism>
<sequence length="58" mass="6285">MRRVNIFDEDMTGAGVALVRRNRVNGKIAAELNNQGPVTADRLPLHVEVDGAALFQAP</sequence>
<evidence type="ECO:0000313" key="2">
    <source>
        <dbReference type="Proteomes" id="UP000321750"/>
    </source>
</evidence>
<comment type="caution">
    <text evidence="1">The sequence shown here is derived from an EMBL/GenBank/DDBJ whole genome shotgun (WGS) entry which is preliminary data.</text>
</comment>